<feature type="transmembrane region" description="Helical" evidence="4">
    <location>
        <begin position="377"/>
        <end position="397"/>
    </location>
</feature>
<comment type="caution">
    <text evidence="5">The sequence shown here is derived from an EMBL/GenBank/DDBJ whole genome shotgun (WGS) entry which is preliminary data.</text>
</comment>
<evidence type="ECO:0000256" key="2">
    <source>
        <dbReference type="ARBA" id="ARBA00022738"/>
    </source>
</evidence>
<feature type="transmembrane region" description="Helical" evidence="4">
    <location>
        <begin position="277"/>
        <end position="295"/>
    </location>
</feature>
<proteinExistence type="predicted"/>
<dbReference type="Proteomes" id="UP001235849">
    <property type="component" value="Unassembled WGS sequence"/>
</dbReference>
<keyword evidence="4" id="KW-0472">Membrane</keyword>
<reference evidence="5 6" key="1">
    <citation type="submission" date="2023-01" db="EMBL/GenBank/DDBJ databases">
        <title>Novel diversity within Roseofilum (Cyanobacteria; Desertifilaceae) from marine benthic mats with descriptions of four novel species.</title>
        <authorList>
            <person name="Wang Y."/>
            <person name="Berthold D.E."/>
            <person name="Hu J."/>
            <person name="Lefler F.W."/>
            <person name="Laughinghouse H.D. IV."/>
        </authorList>
    </citation>
    <scope>NUCLEOTIDE SEQUENCE [LARGE SCALE GENOMIC DNA]</scope>
    <source>
        <strain evidence="5 6">BLCC-M114</strain>
    </source>
</reference>
<evidence type="ECO:0000313" key="6">
    <source>
        <dbReference type="Proteomes" id="UP001235849"/>
    </source>
</evidence>
<organism evidence="5 6">
    <name type="scientific">Roseofilum capinflatum BLCC-M114</name>
    <dbReference type="NCBI Taxonomy" id="3022440"/>
    <lineage>
        <taxon>Bacteria</taxon>
        <taxon>Bacillati</taxon>
        <taxon>Cyanobacteriota</taxon>
        <taxon>Cyanophyceae</taxon>
        <taxon>Desertifilales</taxon>
        <taxon>Desertifilaceae</taxon>
        <taxon>Roseofilum</taxon>
        <taxon>Roseofilum capinflatum</taxon>
    </lineage>
</organism>
<keyword evidence="2" id="KW-0605">Phycobilisome</keyword>
<keyword evidence="1" id="KW-0042">Antenna complex</keyword>
<feature type="transmembrane region" description="Helical" evidence="4">
    <location>
        <begin position="239"/>
        <end position="257"/>
    </location>
</feature>
<accession>A0ABT7BB99</accession>
<dbReference type="InterPro" id="IPR011989">
    <property type="entry name" value="ARM-like"/>
</dbReference>
<feature type="compositionally biased region" description="Pro residues" evidence="3">
    <location>
        <begin position="992"/>
        <end position="1005"/>
    </location>
</feature>
<dbReference type="Gene3D" id="1.25.10.10">
    <property type="entry name" value="Leucine-rich Repeat Variant"/>
    <property type="match status" value="1"/>
</dbReference>
<dbReference type="InterPro" id="IPR036259">
    <property type="entry name" value="MFS_trans_sf"/>
</dbReference>
<keyword evidence="4" id="KW-1133">Transmembrane helix</keyword>
<dbReference type="EMBL" id="JAQOSO010000104">
    <property type="protein sequence ID" value="MDJ1176463.1"/>
    <property type="molecule type" value="Genomic_DNA"/>
</dbReference>
<dbReference type="CDD" id="cd06174">
    <property type="entry name" value="MFS"/>
    <property type="match status" value="1"/>
</dbReference>
<dbReference type="Pfam" id="PF13646">
    <property type="entry name" value="HEAT_2"/>
    <property type="match status" value="1"/>
</dbReference>
<keyword evidence="6" id="KW-1185">Reference proteome</keyword>
<feature type="transmembrane region" description="Helical" evidence="4">
    <location>
        <begin position="67"/>
        <end position="86"/>
    </location>
</feature>
<sequence length="1005" mass="113401">MELNYQGRGVNKWGQRFFQWFNLRPDESERTVLMLAFYTASCVGLSWTEASTADLFLQRFGAESLPWIYIASAVMGSGLGFLYDWLQTLLPLRKVIVLTAILMAIPLFLLRLGLDLIVIAPILIFLLRLWCEAIFILNELNTSICANQLFNIREIKRTYPLISSGILMADVVSGFSLPAILTFLRVENILICASVLMFVGGAIAFYLTQNYQQFFPDTTNRVSSEDDSGFTQRRLGRPVWRYVIPLILFFFVAQGSLQFVEFQFFDQLEKNLNSGEVASFLGFFNGVLGVFELILQWFVSSRLIERLGVFVAASLLPGLMGIISLISLGHVADLFWCLITLKFFDDLLRYTVVLGLGPALFQPLPESIRNGIQAWRAIAEPISTGVTGLLLLGTIWFCSQIMPQLESRQSDIFLFQTILISLGWLLAIFFLRSGYVQLLVSSAKSGRLGVSDVDLRSLQRNVADTLKQPGAEEDKRSCIELLNRFDPQNINEVLVPLLPSLSPALQRQSLEVLLEHPHTKDVESIRALTQTSLLPDVLALALRYIWLTEAEPDIRQLRSYLQPSVDPVVRSTAAALMLKRGNAKAKAEATNTLRRMVTSEQERERVMGCRALGEAVYMQALRLYVPNLLQDDSLRVRCALLEAIAATRLEEYYPSLLRGLYYQSTREASCRALVRLGHEAIPLLLDLARDIYKPDLVRMYAWMTIGEIKTPESLHVLTQNLMTSWGSTRRNILKILIKLPDDLGIEKVQTVLGRSGIELLIDQELMFMGQLYAARLDLAEDRISGREAQLLLRSLVDLETDSIERCFLLMKFLYPIQSVQAAAFNLQSNSMSSQARGLEILDNIVDIPHKKALLTVLDQYAIAEKLTYLEDLVVYQPLNPSDRLRHLLDLRHFLSDWPLACCFHVAQAFRWSTTTEHILAGLRHPRGFVREAVLNYLKVASPSTLSQLLPMLKHDPDRLVAAQVQALIEEFGLSHTELSSPSILSEDSSDFPIPPFTHPPIPPSP</sequence>
<evidence type="ECO:0000256" key="4">
    <source>
        <dbReference type="SAM" id="Phobius"/>
    </source>
</evidence>
<name>A0ABT7BB99_9CYAN</name>
<feature type="transmembrane region" description="Helical" evidence="4">
    <location>
        <begin position="307"/>
        <end position="327"/>
    </location>
</feature>
<feature type="transmembrane region" description="Helical" evidence="4">
    <location>
        <begin position="188"/>
        <end position="207"/>
    </location>
</feature>
<feature type="transmembrane region" description="Helical" evidence="4">
    <location>
        <begin position="95"/>
        <end position="112"/>
    </location>
</feature>
<evidence type="ECO:0000256" key="3">
    <source>
        <dbReference type="SAM" id="MobiDB-lite"/>
    </source>
</evidence>
<dbReference type="RefSeq" id="WP_283768746.1">
    <property type="nucleotide sequence ID" value="NZ_JAQOSO010000104.1"/>
</dbReference>
<feature type="region of interest" description="Disordered" evidence="3">
    <location>
        <begin position="982"/>
        <end position="1005"/>
    </location>
</feature>
<dbReference type="SUPFAM" id="SSF103473">
    <property type="entry name" value="MFS general substrate transporter"/>
    <property type="match status" value="1"/>
</dbReference>
<protein>
    <submittedName>
        <fullName evidence="5">MFS transporter</fullName>
    </submittedName>
</protein>
<feature type="transmembrane region" description="Helical" evidence="4">
    <location>
        <begin position="31"/>
        <end position="47"/>
    </location>
</feature>
<dbReference type="InterPro" id="IPR016024">
    <property type="entry name" value="ARM-type_fold"/>
</dbReference>
<evidence type="ECO:0000256" key="1">
    <source>
        <dbReference type="ARBA" id="ARBA00022549"/>
    </source>
</evidence>
<feature type="transmembrane region" description="Helical" evidence="4">
    <location>
        <begin position="118"/>
        <end position="137"/>
    </location>
</feature>
<feature type="transmembrane region" description="Helical" evidence="4">
    <location>
        <begin position="412"/>
        <end position="431"/>
    </location>
</feature>
<dbReference type="SUPFAM" id="SSF48371">
    <property type="entry name" value="ARM repeat"/>
    <property type="match status" value="1"/>
</dbReference>
<feature type="transmembrane region" description="Helical" evidence="4">
    <location>
        <begin position="158"/>
        <end position="182"/>
    </location>
</feature>
<gene>
    <name evidence="5" type="ORF">PMG25_20465</name>
</gene>
<keyword evidence="4" id="KW-0812">Transmembrane</keyword>
<evidence type="ECO:0000313" key="5">
    <source>
        <dbReference type="EMBL" id="MDJ1176463.1"/>
    </source>
</evidence>